<organism evidence="1">
    <name type="scientific">Setaria italica</name>
    <name type="common">Foxtail millet</name>
    <name type="synonym">Panicum italicum</name>
    <dbReference type="NCBI Taxonomy" id="4555"/>
    <lineage>
        <taxon>Eukaryota</taxon>
        <taxon>Viridiplantae</taxon>
        <taxon>Streptophyta</taxon>
        <taxon>Embryophyta</taxon>
        <taxon>Tracheophyta</taxon>
        <taxon>Spermatophyta</taxon>
        <taxon>Magnoliopsida</taxon>
        <taxon>Liliopsida</taxon>
        <taxon>Poales</taxon>
        <taxon>Poaceae</taxon>
        <taxon>PACMAD clade</taxon>
        <taxon>Panicoideae</taxon>
        <taxon>Panicodae</taxon>
        <taxon>Paniceae</taxon>
        <taxon>Cenchrinae</taxon>
        <taxon>Setaria</taxon>
    </lineage>
</organism>
<evidence type="ECO:0000313" key="1">
    <source>
        <dbReference type="EMBL" id="RCV38166.1"/>
    </source>
</evidence>
<name>A0A368S6W0_SETIT</name>
<accession>A0A368S6W0</accession>
<gene>
    <name evidence="1" type="ORF">SETIT_8G120800v2</name>
</gene>
<proteinExistence type="predicted"/>
<sequence length="38" mass="4183">MHNVRARTVTAGVSSLGASIMDEDRVRFSASVLWSMML</sequence>
<reference evidence="1" key="1">
    <citation type="journal article" date="2012" name="Nat. Biotechnol.">
        <title>Reference genome sequence of the model plant Setaria.</title>
        <authorList>
            <person name="Bennetzen J.L."/>
            <person name="Schmutz J."/>
            <person name="Wang H."/>
            <person name="Percifield R."/>
            <person name="Hawkins J."/>
            <person name="Pontaroli A.C."/>
            <person name="Estep M."/>
            <person name="Feng L."/>
            <person name="Vaughn J.N."/>
            <person name="Grimwood J."/>
            <person name="Jenkins J."/>
            <person name="Barry K."/>
            <person name="Lindquist E."/>
            <person name="Hellsten U."/>
            <person name="Deshpande S."/>
            <person name="Wang X."/>
            <person name="Wu X."/>
            <person name="Mitros T."/>
            <person name="Triplett J."/>
            <person name="Yang X."/>
            <person name="Ye C.Y."/>
            <person name="Mauro-Herrera M."/>
            <person name="Wang L."/>
            <person name="Li P."/>
            <person name="Sharma M."/>
            <person name="Sharma R."/>
            <person name="Ronald P.C."/>
            <person name="Panaud O."/>
            <person name="Kellogg E.A."/>
            <person name="Brutnell T.P."/>
            <person name="Doust A.N."/>
            <person name="Tuskan G.A."/>
            <person name="Rokhsar D."/>
            <person name="Devos K.M."/>
        </authorList>
    </citation>
    <scope>NUCLEOTIDE SEQUENCE [LARGE SCALE GENOMIC DNA]</scope>
    <source>
        <strain evidence="1">Yugu1</strain>
    </source>
</reference>
<dbReference type="AlphaFoldDB" id="A0A368S6W0"/>
<dbReference type="EMBL" id="CM003535">
    <property type="protein sequence ID" value="RCV38166.1"/>
    <property type="molecule type" value="Genomic_DNA"/>
</dbReference>
<reference evidence="1" key="2">
    <citation type="submission" date="2015-07" db="EMBL/GenBank/DDBJ databases">
        <authorList>
            <person name="Noorani M."/>
        </authorList>
    </citation>
    <scope>NUCLEOTIDE SEQUENCE</scope>
    <source>
        <strain evidence="1">Yugu1</strain>
    </source>
</reference>
<protein>
    <submittedName>
        <fullName evidence="1">Uncharacterized protein</fullName>
    </submittedName>
</protein>